<dbReference type="InterPro" id="IPR017146">
    <property type="entry name" value="Lanti_2_LanM"/>
</dbReference>
<dbReference type="Gene3D" id="1.50.10.10">
    <property type="match status" value="1"/>
</dbReference>
<organism evidence="2 3">
    <name type="scientific">Dyella choica</name>
    <dbReference type="NCBI Taxonomy" id="1927959"/>
    <lineage>
        <taxon>Bacteria</taxon>
        <taxon>Pseudomonadati</taxon>
        <taxon>Pseudomonadota</taxon>
        <taxon>Gammaproteobacteria</taxon>
        <taxon>Lysobacterales</taxon>
        <taxon>Rhodanobacteraceae</taxon>
        <taxon>Dyella</taxon>
    </lineage>
</organism>
<dbReference type="NCBIfam" id="TIGR03897">
    <property type="entry name" value="lanti_2_LanM"/>
    <property type="match status" value="1"/>
</dbReference>
<keyword evidence="3" id="KW-1185">Reference proteome</keyword>
<dbReference type="AlphaFoldDB" id="A0A3S0PPQ2"/>
<sequence length="955" mass="103010">MPSSADAGGFTATLGCLVEPGLVRLAAQLQTIPGLGACERATILQATRSSLLSTLHGKLTRLLLLELNAARVTGRLGGEDAQQRWREFCAIAAELSWWEGLAEHYATLSTRIARIVDNRCSAILRFAQRWATDRPALASLCGGKPGDLLELSIGTGDSHCDGQSVVLLRTEGGRLVYKPHSVAVDAELHDLIEYLATCGSTSSMKVPRVAVYPGYGWAEFVAHRYAADDSELHDFYRGIGHWLALMRVLGGSDLHAENLIAMGPHPVVVDCETLFTPRMPPRPSGWGQAVDQAVEVLGGTVLAIGLLPARGQALGWRGVDSSGIGRLRGQQPMQPQAIIENVGTDEARLGSIMTELMAAQNQPSEQPALVRFWPRVLEAFDEMTACLRRLDAEGQLQVRLRRFADCPVRVVVRATEIYAEIGRMLWHPISLHDEGAARKRAFDLLAEMAERTALAPSDAAVIEAEIDALMVGDIPFFSTLPRHGRLDGPGRTQWLAPGDRIEEVLQAWRTSDLQLDRQVIQAALVSAFIGEGLLPKQGSLWSVRARQGDIERRRRHQSAAIMRQILANAIRGGDGSIAWIAPVVGPTSRTTQPIKQDLYNGISGIAVAVAAYLRETDAGRANSVDGLDELLSASLRTLDQAETTRLRDEAGDIKIRPRLPGGYVGLGSQIWTCLTLARWGIEQEQMLHRACALAAQLPNAVMEDTTHDVLSGVAGAIPPLLALAAALPVGGYLTMARQFGDLLCERARYQDGLACWGGESGMAGLGGFSHGATGIGWALRKLARASGESRYDELADAAFAYDDSLFDTEHGNWRDLRTTERALGAATWCNGAVGIGLAHVDLDPELTHPSTRLLLRRAAAATWHFGLGLDHCLCHGDLSVWEMFEHAIAAGEAPKGMSSEHLQASILSSLESHGPTCGMTKDIFVPGLMTGVAGVAYQLLRMHPASQLPSVLTLA</sequence>
<gene>
    <name evidence="2" type="primary">lanM</name>
    <name evidence="2" type="ORF">EKH80_03450</name>
</gene>
<dbReference type="EMBL" id="RYYV01000002">
    <property type="protein sequence ID" value="RUL78870.1"/>
    <property type="molecule type" value="Genomic_DNA"/>
</dbReference>
<dbReference type="PRINTS" id="PR01955">
    <property type="entry name" value="LANCFRANKIA"/>
</dbReference>
<dbReference type="SMART" id="SM01260">
    <property type="entry name" value="LANC_like"/>
    <property type="match status" value="1"/>
</dbReference>
<feature type="domain" description="Lantibiotic biosynthesis protein dehydration" evidence="1">
    <location>
        <begin position="105"/>
        <end position="479"/>
    </location>
</feature>
<dbReference type="RefSeq" id="WP_126683328.1">
    <property type="nucleotide sequence ID" value="NZ_RYYV01000002.1"/>
</dbReference>
<dbReference type="GO" id="GO:0031179">
    <property type="term" value="P:peptide modification"/>
    <property type="evidence" value="ECO:0007669"/>
    <property type="project" value="InterPro"/>
</dbReference>
<dbReference type="InterPro" id="IPR025410">
    <property type="entry name" value="Lant_dehyd"/>
</dbReference>
<dbReference type="Proteomes" id="UP000274358">
    <property type="component" value="Unassembled WGS sequence"/>
</dbReference>
<comment type="caution">
    <text evidence="2">The sequence shown here is derived from an EMBL/GenBank/DDBJ whole genome shotgun (WGS) entry which is preliminary data.</text>
</comment>
<dbReference type="InterPro" id="IPR007822">
    <property type="entry name" value="LANC-like"/>
</dbReference>
<evidence type="ECO:0000313" key="3">
    <source>
        <dbReference type="Proteomes" id="UP000274358"/>
    </source>
</evidence>
<proteinExistence type="predicted"/>
<reference evidence="2 3" key="1">
    <citation type="submission" date="2018-12" db="EMBL/GenBank/DDBJ databases">
        <title>Dyella dinghuensis sp. nov. DHOA06 and Dyella choica sp. nov. 4M-K27, isolated from forest soil.</title>
        <authorList>
            <person name="Qiu L.-H."/>
            <person name="Gao Z.-H."/>
        </authorList>
    </citation>
    <scope>NUCLEOTIDE SEQUENCE [LARGE SCALE GENOMIC DNA]</scope>
    <source>
        <strain evidence="2 3">4M-K27</strain>
    </source>
</reference>
<dbReference type="PIRSF" id="PIRSF037228">
    <property type="entry name" value="Lant_mod_RumM"/>
    <property type="match status" value="1"/>
</dbReference>
<accession>A0A3S0PPQ2</accession>
<dbReference type="OrthoDB" id="9148343at2"/>
<name>A0A3S0PPQ2_9GAMM</name>
<evidence type="ECO:0000313" key="2">
    <source>
        <dbReference type="EMBL" id="RUL78870.1"/>
    </source>
</evidence>
<evidence type="ECO:0000259" key="1">
    <source>
        <dbReference type="Pfam" id="PF13575"/>
    </source>
</evidence>
<dbReference type="CDD" id="cd04792">
    <property type="entry name" value="LanM-like"/>
    <property type="match status" value="1"/>
</dbReference>
<dbReference type="InterPro" id="IPR012341">
    <property type="entry name" value="6hp_glycosidase-like_sf"/>
</dbReference>
<dbReference type="Pfam" id="PF05147">
    <property type="entry name" value="LANC_like"/>
    <property type="match status" value="1"/>
</dbReference>
<dbReference type="SUPFAM" id="SSF158745">
    <property type="entry name" value="LanC-like"/>
    <property type="match status" value="1"/>
</dbReference>
<dbReference type="GO" id="GO:0005975">
    <property type="term" value="P:carbohydrate metabolic process"/>
    <property type="evidence" value="ECO:0007669"/>
    <property type="project" value="InterPro"/>
</dbReference>
<protein>
    <submittedName>
        <fullName evidence="2">Type 2 lantipeptide synthetase LanM</fullName>
    </submittedName>
</protein>
<dbReference type="Pfam" id="PF13575">
    <property type="entry name" value="DUF4135"/>
    <property type="match status" value="1"/>
</dbReference>
<dbReference type="PRINTS" id="PR01950">
    <property type="entry name" value="LANCSUPER"/>
</dbReference>